<dbReference type="AlphaFoldDB" id="A0A346A1P8"/>
<keyword evidence="3" id="KW-1185">Reference proteome</keyword>
<dbReference type="InterPro" id="IPR016537">
    <property type="entry name" value="UCP008159_ABC"/>
</dbReference>
<keyword evidence="1" id="KW-0732">Signal</keyword>
<dbReference type="Pfam" id="PF06226">
    <property type="entry name" value="DUF1007"/>
    <property type="match status" value="1"/>
</dbReference>
<dbReference type="Proteomes" id="UP000254889">
    <property type="component" value="Chromosome"/>
</dbReference>
<dbReference type="OrthoDB" id="1679673at2"/>
<gene>
    <name evidence="2" type="ORF">DW352_22795</name>
</gene>
<evidence type="ECO:0000313" key="3">
    <source>
        <dbReference type="Proteomes" id="UP000254889"/>
    </source>
</evidence>
<dbReference type="InterPro" id="IPR010412">
    <property type="entry name" value="DUF1007"/>
</dbReference>
<dbReference type="PIRSF" id="PIRSF008159">
    <property type="entry name" value="UCP008159_ABC"/>
    <property type="match status" value="1"/>
</dbReference>
<organism evidence="2 3">
    <name type="scientific">Pseudolabrys taiwanensis</name>
    <dbReference type="NCBI Taxonomy" id="331696"/>
    <lineage>
        <taxon>Bacteria</taxon>
        <taxon>Pseudomonadati</taxon>
        <taxon>Pseudomonadota</taxon>
        <taxon>Alphaproteobacteria</taxon>
        <taxon>Hyphomicrobiales</taxon>
        <taxon>Xanthobacteraceae</taxon>
        <taxon>Pseudolabrys</taxon>
    </lineage>
</organism>
<evidence type="ECO:0000256" key="1">
    <source>
        <dbReference type="SAM" id="SignalP"/>
    </source>
</evidence>
<name>A0A346A1P8_9HYPH</name>
<proteinExistence type="predicted"/>
<feature type="chain" id="PRO_5016839570" evidence="1">
    <location>
        <begin position="21"/>
        <end position="210"/>
    </location>
</feature>
<protein>
    <submittedName>
        <fullName evidence="2">DUF1007 family protein</fullName>
    </submittedName>
</protein>
<accession>A0A346A1P8</accession>
<sequence>MLKRLVLLAAMLAAASAAQAHPHVWVTMRTALVYDEAGNITGVRHAWAFDDMFSAFATQGLESKEKGKFTREELAPLAKVNVESLKEYEYFTYVTADGQKVALNDPAPGYWLDFKDSVLTLNFTLPLKTPLKAKELKVEVYDPSIFVDFEWAKKDPVSMVGGKGCKADVMVPREMTAQEARKLAEIPADAPNVDMAWGAMFANKILVHCP</sequence>
<dbReference type="KEGG" id="ptaw:DW352_22795"/>
<dbReference type="RefSeq" id="WP_115693474.1">
    <property type="nucleotide sequence ID" value="NZ_CP031417.1"/>
</dbReference>
<reference evidence="2 3" key="1">
    <citation type="submission" date="2018-07" db="EMBL/GenBank/DDBJ databases">
        <authorList>
            <person name="Quirk P.G."/>
            <person name="Krulwich T.A."/>
        </authorList>
    </citation>
    <scope>NUCLEOTIDE SEQUENCE [LARGE SCALE GENOMIC DNA]</scope>
    <source>
        <strain evidence="2 3">CC-BB4</strain>
    </source>
</reference>
<dbReference type="EMBL" id="CP031417">
    <property type="protein sequence ID" value="AXK83095.1"/>
    <property type="molecule type" value="Genomic_DNA"/>
</dbReference>
<evidence type="ECO:0000313" key="2">
    <source>
        <dbReference type="EMBL" id="AXK83095.1"/>
    </source>
</evidence>
<feature type="signal peptide" evidence="1">
    <location>
        <begin position="1"/>
        <end position="20"/>
    </location>
</feature>